<keyword evidence="9" id="KW-0406">Ion transport</keyword>
<comment type="caution">
    <text evidence="19">The sequence shown here is derived from an EMBL/GenBank/DDBJ whole genome shotgun (WGS) entry which is preliminary data.</text>
</comment>
<accession>A0A327KZC1</accession>
<dbReference type="InterPro" id="IPR010105">
    <property type="entry name" value="TonB_sidphr_rcpt"/>
</dbReference>
<gene>
    <name evidence="19" type="ORF">CH341_14090</name>
</gene>
<dbReference type="Pfam" id="PF07715">
    <property type="entry name" value="Plug"/>
    <property type="match status" value="1"/>
</dbReference>
<evidence type="ECO:0000256" key="12">
    <source>
        <dbReference type="ARBA" id="ARBA00023170"/>
    </source>
</evidence>
<dbReference type="PANTHER" id="PTHR32552:SF68">
    <property type="entry name" value="FERRICHROME OUTER MEMBRANE TRANSPORTER_PHAGE RECEPTOR"/>
    <property type="match status" value="1"/>
</dbReference>
<name>A0A327KZC1_9BRAD</name>
<dbReference type="PANTHER" id="PTHR32552">
    <property type="entry name" value="FERRICHROME IRON RECEPTOR-RELATED"/>
    <property type="match status" value="1"/>
</dbReference>
<evidence type="ECO:0000313" key="20">
    <source>
        <dbReference type="Proteomes" id="UP000249130"/>
    </source>
</evidence>
<evidence type="ECO:0000259" key="18">
    <source>
        <dbReference type="Pfam" id="PF07715"/>
    </source>
</evidence>
<evidence type="ECO:0000256" key="16">
    <source>
        <dbReference type="SAM" id="SignalP"/>
    </source>
</evidence>
<keyword evidence="10 15" id="KW-0798">TonB box</keyword>
<keyword evidence="13 14" id="KW-0998">Cell outer membrane</keyword>
<keyword evidence="7 16" id="KW-0732">Signal</keyword>
<dbReference type="GO" id="GO:0015891">
    <property type="term" value="P:siderophore transport"/>
    <property type="evidence" value="ECO:0007669"/>
    <property type="project" value="InterPro"/>
</dbReference>
<dbReference type="CDD" id="cd01347">
    <property type="entry name" value="ligand_gated_channel"/>
    <property type="match status" value="1"/>
</dbReference>
<dbReference type="InterPro" id="IPR000531">
    <property type="entry name" value="Beta-barrel_TonB"/>
</dbReference>
<feature type="domain" description="TonB-dependent receptor-like beta-barrel" evidence="17">
    <location>
        <begin position="249"/>
        <end position="686"/>
    </location>
</feature>
<dbReference type="SUPFAM" id="SSF56935">
    <property type="entry name" value="Porins"/>
    <property type="match status" value="1"/>
</dbReference>
<dbReference type="EMBL" id="NPEX01000086">
    <property type="protein sequence ID" value="RAI43487.1"/>
    <property type="molecule type" value="Genomic_DNA"/>
</dbReference>
<keyword evidence="5" id="KW-0410">Iron transport</keyword>
<evidence type="ECO:0000256" key="7">
    <source>
        <dbReference type="ARBA" id="ARBA00022729"/>
    </source>
</evidence>
<dbReference type="GO" id="GO:0038023">
    <property type="term" value="F:signaling receptor activity"/>
    <property type="evidence" value="ECO:0007669"/>
    <property type="project" value="InterPro"/>
</dbReference>
<evidence type="ECO:0000259" key="17">
    <source>
        <dbReference type="Pfam" id="PF00593"/>
    </source>
</evidence>
<comment type="similarity">
    <text evidence="2 14 15">Belongs to the TonB-dependent receptor family.</text>
</comment>
<keyword evidence="3 14" id="KW-0813">Transport</keyword>
<evidence type="ECO:0000256" key="8">
    <source>
        <dbReference type="ARBA" id="ARBA00023004"/>
    </source>
</evidence>
<evidence type="ECO:0000256" key="13">
    <source>
        <dbReference type="ARBA" id="ARBA00023237"/>
    </source>
</evidence>
<dbReference type="NCBIfam" id="TIGR01783">
    <property type="entry name" value="TonB-siderophor"/>
    <property type="match status" value="1"/>
</dbReference>
<evidence type="ECO:0000256" key="14">
    <source>
        <dbReference type="PROSITE-ProRule" id="PRU01360"/>
    </source>
</evidence>
<feature type="signal peptide" evidence="16">
    <location>
        <begin position="1"/>
        <end position="32"/>
    </location>
</feature>
<keyword evidence="20" id="KW-1185">Reference proteome</keyword>
<protein>
    <submittedName>
        <fullName evidence="19">TonB-dependent siderophore receptor</fullName>
    </submittedName>
</protein>
<dbReference type="PROSITE" id="PS52016">
    <property type="entry name" value="TONB_DEPENDENT_REC_3"/>
    <property type="match status" value="1"/>
</dbReference>
<keyword evidence="8" id="KW-0408">Iron</keyword>
<reference evidence="19 20" key="1">
    <citation type="submission" date="2017-07" db="EMBL/GenBank/DDBJ databases">
        <title>Draft Genome Sequences of Select Purple Nonsulfur Bacteria.</title>
        <authorList>
            <person name="Lasarre B."/>
            <person name="Mckinlay J.B."/>
        </authorList>
    </citation>
    <scope>NUCLEOTIDE SEQUENCE [LARGE SCALE GENOMIC DNA]</scope>
    <source>
        <strain evidence="19 20">DSM 5909</strain>
    </source>
</reference>
<dbReference type="InterPro" id="IPR036942">
    <property type="entry name" value="Beta-barrel_TonB_sf"/>
</dbReference>
<dbReference type="InterPro" id="IPR039426">
    <property type="entry name" value="TonB-dep_rcpt-like"/>
</dbReference>
<dbReference type="Pfam" id="PF00593">
    <property type="entry name" value="TonB_dep_Rec_b-barrel"/>
    <property type="match status" value="1"/>
</dbReference>
<dbReference type="AlphaFoldDB" id="A0A327KZC1"/>
<dbReference type="Gene3D" id="2.170.130.10">
    <property type="entry name" value="TonB-dependent receptor, plug domain"/>
    <property type="match status" value="1"/>
</dbReference>
<dbReference type="InterPro" id="IPR037066">
    <property type="entry name" value="Plug_dom_sf"/>
</dbReference>
<evidence type="ECO:0000256" key="15">
    <source>
        <dbReference type="RuleBase" id="RU003357"/>
    </source>
</evidence>
<feature type="chain" id="PRO_5016242474" evidence="16">
    <location>
        <begin position="33"/>
        <end position="716"/>
    </location>
</feature>
<evidence type="ECO:0000256" key="9">
    <source>
        <dbReference type="ARBA" id="ARBA00023065"/>
    </source>
</evidence>
<keyword evidence="4 14" id="KW-1134">Transmembrane beta strand</keyword>
<evidence type="ECO:0000256" key="5">
    <source>
        <dbReference type="ARBA" id="ARBA00022496"/>
    </source>
</evidence>
<keyword evidence="11 14" id="KW-0472">Membrane</keyword>
<dbReference type="GO" id="GO:0015344">
    <property type="term" value="F:siderophore uptake transmembrane transporter activity"/>
    <property type="evidence" value="ECO:0007669"/>
    <property type="project" value="TreeGrafter"/>
</dbReference>
<evidence type="ECO:0000256" key="4">
    <source>
        <dbReference type="ARBA" id="ARBA00022452"/>
    </source>
</evidence>
<evidence type="ECO:0000256" key="2">
    <source>
        <dbReference type="ARBA" id="ARBA00009810"/>
    </source>
</evidence>
<keyword evidence="12 19" id="KW-0675">Receptor</keyword>
<evidence type="ECO:0000256" key="10">
    <source>
        <dbReference type="ARBA" id="ARBA00023077"/>
    </source>
</evidence>
<evidence type="ECO:0000313" key="19">
    <source>
        <dbReference type="EMBL" id="RAI43487.1"/>
    </source>
</evidence>
<comment type="subcellular location">
    <subcellularLocation>
        <location evidence="1 14">Cell outer membrane</location>
        <topology evidence="1 14">Multi-pass membrane protein</topology>
    </subcellularLocation>
</comment>
<organism evidence="19 20">
    <name type="scientific">Rhodoplanes roseus</name>
    <dbReference type="NCBI Taxonomy" id="29409"/>
    <lineage>
        <taxon>Bacteria</taxon>
        <taxon>Pseudomonadati</taxon>
        <taxon>Pseudomonadota</taxon>
        <taxon>Alphaproteobacteria</taxon>
        <taxon>Hyphomicrobiales</taxon>
        <taxon>Nitrobacteraceae</taxon>
        <taxon>Rhodoplanes</taxon>
    </lineage>
</organism>
<evidence type="ECO:0000256" key="6">
    <source>
        <dbReference type="ARBA" id="ARBA00022692"/>
    </source>
</evidence>
<dbReference type="InterPro" id="IPR012910">
    <property type="entry name" value="Plug_dom"/>
</dbReference>
<dbReference type="OrthoDB" id="9760333at2"/>
<dbReference type="Gene3D" id="2.40.170.20">
    <property type="entry name" value="TonB-dependent receptor, beta-barrel domain"/>
    <property type="match status" value="1"/>
</dbReference>
<evidence type="ECO:0000256" key="3">
    <source>
        <dbReference type="ARBA" id="ARBA00022448"/>
    </source>
</evidence>
<dbReference type="FunFam" id="2.170.130.10:FF:000001">
    <property type="entry name" value="Catecholate siderophore TonB-dependent receptor"/>
    <property type="match status" value="1"/>
</dbReference>
<evidence type="ECO:0000256" key="1">
    <source>
        <dbReference type="ARBA" id="ARBA00004571"/>
    </source>
</evidence>
<sequence length="716" mass="78333">MDRRGIMSRSNTIRNRLAGGAALACLFPAALAAQTATELSTIAVEADRDQESPKGPVRGFVATRTETGSKTDTPIREIPQAISVVTRDQLDQRAVTNIGEALTYSAGVVAEPFGFDPRFDAPIIRGFSSADSFYLNSLKLMRSQGAPSIEPWGLERIEVLRGPSSVLYGQGNPGGLINLVSKRPQWTNFGTAMVEGATFDRYTGAFDFGGPVPGTSEFAYRLTGLARQGETQVDGTKDDRYYIAPAVTWKPNADTTLTVLANLQHDRASTPVGLPNEYTLYANRNGITLPRSRNLGDPNFDDSKRTLASIGYELEHRFDNNLIFRQNARYLSLTWDYQNLYYTNLLTPDTAGRGASYNDEKYGTFTIDNQVQAKFDTGFLSHTVLLGLDVRRHSVDTLTEFGTAPSVNVFVPVYGVAIPKDVTYASKVDGTLVQTGLYLQDQVKLDKWLLTLGIRHDWASVDSSTYVESIYGPPGTTLQNQNDRAFTGRVGLSYLFDNGLAPYISYATSFEPVIGSDPQGNTFKPSEGEQYEAGVKYQPTWFKGFFTAAVYDLTQTNVLTTAAGSFLQTQIGEVHSKGVELSALANLTEGLDLIANYTYTDAEIVGGQYNGNQPANVPRNAANLWLFQNIKTGPLAGVGFGGGIRYVGSRWDLDANLYELPSNILFDAAASYTTGHYKLSLNVNNIADEKYVSGCGYFGCFWGNGRTVTGRIAYNW</sequence>
<dbReference type="GO" id="GO:0009279">
    <property type="term" value="C:cell outer membrane"/>
    <property type="evidence" value="ECO:0007669"/>
    <property type="project" value="UniProtKB-SubCell"/>
</dbReference>
<feature type="domain" description="TonB-dependent receptor plug" evidence="18">
    <location>
        <begin position="75"/>
        <end position="175"/>
    </location>
</feature>
<evidence type="ECO:0000256" key="11">
    <source>
        <dbReference type="ARBA" id="ARBA00023136"/>
    </source>
</evidence>
<dbReference type="Proteomes" id="UP000249130">
    <property type="component" value="Unassembled WGS sequence"/>
</dbReference>
<proteinExistence type="inferred from homology"/>
<keyword evidence="6 14" id="KW-0812">Transmembrane</keyword>
<dbReference type="FunFam" id="2.40.170.20:FF:000005">
    <property type="entry name" value="TonB-dependent siderophore receptor"/>
    <property type="match status" value="1"/>
</dbReference>